<dbReference type="Proteomes" id="UP001206595">
    <property type="component" value="Unassembled WGS sequence"/>
</dbReference>
<evidence type="ECO:0000313" key="1">
    <source>
        <dbReference type="EMBL" id="KAI8575504.1"/>
    </source>
</evidence>
<dbReference type="EMBL" id="MU620979">
    <property type="protein sequence ID" value="KAI8575504.1"/>
    <property type="molecule type" value="Genomic_DNA"/>
</dbReference>
<organism evidence="1 2">
    <name type="scientific">Umbelopsis ramanniana AG</name>
    <dbReference type="NCBI Taxonomy" id="1314678"/>
    <lineage>
        <taxon>Eukaryota</taxon>
        <taxon>Fungi</taxon>
        <taxon>Fungi incertae sedis</taxon>
        <taxon>Mucoromycota</taxon>
        <taxon>Mucoromycotina</taxon>
        <taxon>Umbelopsidomycetes</taxon>
        <taxon>Umbelopsidales</taxon>
        <taxon>Umbelopsidaceae</taxon>
        <taxon>Umbelopsis</taxon>
    </lineage>
</organism>
<dbReference type="AlphaFoldDB" id="A0AAD5HA84"/>
<sequence length="251" mass="28625">MTILEATSILFNYPTVAITTSTANKVAVIRNVKAMMSDYLTLRYRDMTIWTSANTIAGMYGHLSHYRETPAFFLHNVDMQQEFNYVQLGRDARRMLATPNAGGTSILSEVMSMELMQRLLGAKMSKTEMELVYSTSNTPITDYSCIIPAMNGQPAKRIAVSVTRAMAYQRKFRPEDAKRLLTKKLRGVFYSNQTLANEPIERQILHIWTPSGAAANIVRKLWYKMPRELLCNTVVLVSIVNSHWIFDNRIQ</sequence>
<evidence type="ECO:0000313" key="2">
    <source>
        <dbReference type="Proteomes" id="UP001206595"/>
    </source>
</evidence>
<comment type="caution">
    <text evidence="1">The sequence shown here is derived from an EMBL/GenBank/DDBJ whole genome shotgun (WGS) entry which is preliminary data.</text>
</comment>
<dbReference type="RefSeq" id="XP_051440508.1">
    <property type="nucleotide sequence ID" value="XM_051593177.1"/>
</dbReference>
<protein>
    <submittedName>
        <fullName evidence="1">Uncharacterized protein</fullName>
    </submittedName>
</protein>
<keyword evidence="2" id="KW-1185">Reference proteome</keyword>
<accession>A0AAD5HA84</accession>
<name>A0AAD5HA84_UMBRA</name>
<reference evidence="1" key="2">
    <citation type="journal article" date="2022" name="Proc. Natl. Acad. Sci. U.S.A.">
        <title>Diploid-dominant life cycles characterize the early evolution of Fungi.</title>
        <authorList>
            <person name="Amses K.R."/>
            <person name="Simmons D.R."/>
            <person name="Longcore J.E."/>
            <person name="Mondo S.J."/>
            <person name="Seto K."/>
            <person name="Jeronimo G.H."/>
            <person name="Bonds A.E."/>
            <person name="Quandt C.A."/>
            <person name="Davis W.J."/>
            <person name="Chang Y."/>
            <person name="Federici B.A."/>
            <person name="Kuo A."/>
            <person name="LaButti K."/>
            <person name="Pangilinan J."/>
            <person name="Andreopoulos W."/>
            <person name="Tritt A."/>
            <person name="Riley R."/>
            <person name="Hundley H."/>
            <person name="Johnson J."/>
            <person name="Lipzen A."/>
            <person name="Barry K."/>
            <person name="Lang B.F."/>
            <person name="Cuomo C.A."/>
            <person name="Buchler N.E."/>
            <person name="Grigoriev I.V."/>
            <person name="Spatafora J.W."/>
            <person name="Stajich J.E."/>
            <person name="James T.Y."/>
        </authorList>
    </citation>
    <scope>NUCLEOTIDE SEQUENCE</scope>
    <source>
        <strain evidence="1">AG</strain>
    </source>
</reference>
<gene>
    <name evidence="1" type="ORF">K450DRAFT_275584</name>
</gene>
<proteinExistence type="predicted"/>
<dbReference type="GeneID" id="75918519"/>
<reference evidence="1" key="1">
    <citation type="submission" date="2021-06" db="EMBL/GenBank/DDBJ databases">
        <authorList>
            <consortium name="DOE Joint Genome Institute"/>
            <person name="Mondo S.J."/>
            <person name="Amses K.R."/>
            <person name="Simmons D.R."/>
            <person name="Longcore J.E."/>
            <person name="Seto K."/>
            <person name="Alves G.H."/>
            <person name="Bonds A.E."/>
            <person name="Quandt C.A."/>
            <person name="Davis W.J."/>
            <person name="Chang Y."/>
            <person name="Letcher P.M."/>
            <person name="Powell M.J."/>
            <person name="Kuo A."/>
            <person name="Labutti K."/>
            <person name="Pangilinan J."/>
            <person name="Andreopoulos W."/>
            <person name="Tritt A."/>
            <person name="Riley R."/>
            <person name="Hundley H."/>
            <person name="Johnson J."/>
            <person name="Lipzen A."/>
            <person name="Barry K."/>
            <person name="Berbee M.L."/>
            <person name="Buchler N.E."/>
            <person name="Grigoriev I.V."/>
            <person name="Spatafora J.W."/>
            <person name="Stajich J.E."/>
            <person name="James T.Y."/>
        </authorList>
    </citation>
    <scope>NUCLEOTIDE SEQUENCE</scope>
    <source>
        <strain evidence="1">AG</strain>
    </source>
</reference>